<name>X1JWE4_9ZZZZ</name>
<keyword evidence="1" id="KW-1133">Transmembrane helix</keyword>
<gene>
    <name evidence="2" type="ORF">S06H3_04603</name>
</gene>
<protein>
    <submittedName>
        <fullName evidence="2">Uncharacterized protein</fullName>
    </submittedName>
</protein>
<keyword evidence="1" id="KW-0812">Transmembrane</keyword>
<reference evidence="2" key="1">
    <citation type="journal article" date="2014" name="Front. Microbiol.">
        <title>High frequency of phylogenetically diverse reductive dehalogenase-homologous genes in deep subseafloor sedimentary metagenomes.</title>
        <authorList>
            <person name="Kawai M."/>
            <person name="Futagami T."/>
            <person name="Toyoda A."/>
            <person name="Takaki Y."/>
            <person name="Nishi S."/>
            <person name="Hori S."/>
            <person name="Arai W."/>
            <person name="Tsubouchi T."/>
            <person name="Morono Y."/>
            <person name="Uchiyama I."/>
            <person name="Ito T."/>
            <person name="Fujiyama A."/>
            <person name="Inagaki F."/>
            <person name="Takami H."/>
        </authorList>
    </citation>
    <scope>NUCLEOTIDE SEQUENCE</scope>
    <source>
        <strain evidence="2">Expedition CK06-06</strain>
    </source>
</reference>
<dbReference type="AlphaFoldDB" id="X1JWE4"/>
<dbReference type="EMBL" id="BARV01001629">
    <property type="protein sequence ID" value="GAH98442.1"/>
    <property type="molecule type" value="Genomic_DNA"/>
</dbReference>
<evidence type="ECO:0000313" key="2">
    <source>
        <dbReference type="EMBL" id="GAH98442.1"/>
    </source>
</evidence>
<proteinExistence type="predicted"/>
<evidence type="ECO:0000256" key="1">
    <source>
        <dbReference type="SAM" id="Phobius"/>
    </source>
</evidence>
<organism evidence="2">
    <name type="scientific">marine sediment metagenome</name>
    <dbReference type="NCBI Taxonomy" id="412755"/>
    <lineage>
        <taxon>unclassified sequences</taxon>
        <taxon>metagenomes</taxon>
        <taxon>ecological metagenomes</taxon>
    </lineage>
</organism>
<sequence length="134" mass="13904">MREGRKEGKKLIYSDELATYIGAGTTLVAMTGSPYSPLKSGRLIQLKLIVYGSAVTALIEGVIAVVTCPLWGVPVTVGTAGSGIRTATVPAVPIGIQNCDVQIQTGVDLKCEIKNVTADTPVTVEATLIGVFEG</sequence>
<accession>X1JWE4</accession>
<comment type="caution">
    <text evidence="2">The sequence shown here is derived from an EMBL/GenBank/DDBJ whole genome shotgun (WGS) entry which is preliminary data.</text>
</comment>
<keyword evidence="1" id="KW-0472">Membrane</keyword>
<feature type="transmembrane region" description="Helical" evidence="1">
    <location>
        <begin position="48"/>
        <end position="72"/>
    </location>
</feature>